<reference evidence="1 2" key="1">
    <citation type="submission" date="2021-07" db="EMBL/GenBank/DDBJ databases">
        <authorList>
            <consortium name="Genoscope - CEA"/>
            <person name="William W."/>
        </authorList>
    </citation>
    <scope>NUCLEOTIDE SEQUENCE [LARGE SCALE GENOMIC DNA]</scope>
</reference>
<sequence>LLPVSRSELRCGGDNATASRSELRCGEENGKLSWSHPHRQNYIVGNSFSLRSRFLEATKLYRPQFICPSFV</sequence>
<accession>A0A8D9HQ86</accession>
<evidence type="ECO:0000313" key="2">
    <source>
        <dbReference type="Proteomes" id="UP000694005"/>
    </source>
</evidence>
<dbReference type="Proteomes" id="UP000694005">
    <property type="component" value="Chromosome A07"/>
</dbReference>
<evidence type="ECO:0000313" key="1">
    <source>
        <dbReference type="EMBL" id="CAG7901699.1"/>
    </source>
</evidence>
<dbReference type="EMBL" id="LS974623">
    <property type="protein sequence ID" value="CAG7901699.1"/>
    <property type="molecule type" value="Genomic_DNA"/>
</dbReference>
<proteinExistence type="predicted"/>
<name>A0A8D9HQ86_BRACM</name>
<organism evidence="1 2">
    <name type="scientific">Brassica campestris</name>
    <name type="common">Field mustard</name>
    <dbReference type="NCBI Taxonomy" id="3711"/>
    <lineage>
        <taxon>Eukaryota</taxon>
        <taxon>Viridiplantae</taxon>
        <taxon>Streptophyta</taxon>
        <taxon>Embryophyta</taxon>
        <taxon>Tracheophyta</taxon>
        <taxon>Spermatophyta</taxon>
        <taxon>Magnoliopsida</taxon>
        <taxon>eudicotyledons</taxon>
        <taxon>Gunneridae</taxon>
        <taxon>Pentapetalae</taxon>
        <taxon>rosids</taxon>
        <taxon>malvids</taxon>
        <taxon>Brassicales</taxon>
        <taxon>Brassicaceae</taxon>
        <taxon>Brassiceae</taxon>
        <taxon>Brassica</taxon>
    </lineage>
</organism>
<gene>
    <name evidence="1" type="ORF">BRAPAZ1V2_A07P13430.2</name>
</gene>
<dbReference type="AlphaFoldDB" id="A0A8D9HQ86"/>
<protein>
    <submittedName>
        <fullName evidence="1">Uncharacterized protein</fullName>
    </submittedName>
</protein>
<feature type="non-terminal residue" evidence="1">
    <location>
        <position position="1"/>
    </location>
</feature>
<feature type="non-terminal residue" evidence="1">
    <location>
        <position position="71"/>
    </location>
</feature>